<dbReference type="Pfam" id="PF07366">
    <property type="entry name" value="SnoaL"/>
    <property type="match status" value="1"/>
</dbReference>
<gene>
    <name evidence="1" type="ORF">ENQ20_03030</name>
</gene>
<evidence type="ECO:0000313" key="1">
    <source>
        <dbReference type="EMBL" id="HDX30448.1"/>
    </source>
</evidence>
<accession>A0A7C1JVE6</accession>
<reference evidence="1" key="1">
    <citation type="journal article" date="2020" name="mSystems">
        <title>Genome- and Community-Level Interaction Insights into Carbon Utilization and Element Cycling Functions of Hydrothermarchaeota in Hydrothermal Sediment.</title>
        <authorList>
            <person name="Zhou Z."/>
            <person name="Liu Y."/>
            <person name="Xu W."/>
            <person name="Pan J."/>
            <person name="Luo Z.H."/>
            <person name="Li M."/>
        </authorList>
    </citation>
    <scope>NUCLEOTIDE SEQUENCE [LARGE SCALE GENOMIC DNA]</scope>
    <source>
        <strain evidence="1">SpSt-289</strain>
    </source>
</reference>
<dbReference type="SUPFAM" id="SSF54427">
    <property type="entry name" value="NTF2-like"/>
    <property type="match status" value="1"/>
</dbReference>
<dbReference type="GO" id="GO:0030638">
    <property type="term" value="P:polyketide metabolic process"/>
    <property type="evidence" value="ECO:0007669"/>
    <property type="project" value="InterPro"/>
</dbReference>
<dbReference type="InterPro" id="IPR009959">
    <property type="entry name" value="Cyclase_SnoaL-like"/>
</dbReference>
<sequence>MPDNNEHRKRLAQLAAELTAAWNAHDPQAAAALCAQDYEGENVGEATPHRGPAGMAASVATYLRAFPDLHFMVDDVVIEGERVVQVWRAHATHRGPLLNIPASGRPVQVRGASLLTFRNGKLWRALYIWDLAGLLRVIGLLPEL</sequence>
<dbReference type="EMBL" id="DSMG01000038">
    <property type="protein sequence ID" value="HDX30448.1"/>
    <property type="molecule type" value="Genomic_DNA"/>
</dbReference>
<dbReference type="InterPro" id="IPR032710">
    <property type="entry name" value="NTF2-like_dom_sf"/>
</dbReference>
<proteinExistence type="predicted"/>
<comment type="caution">
    <text evidence="1">The sequence shown here is derived from an EMBL/GenBank/DDBJ whole genome shotgun (WGS) entry which is preliminary data.</text>
</comment>
<dbReference type="AlphaFoldDB" id="A0A7C1JVE6"/>
<dbReference type="PANTHER" id="PTHR38436">
    <property type="entry name" value="POLYKETIDE CYCLASE SNOAL-LIKE DOMAIN"/>
    <property type="match status" value="1"/>
</dbReference>
<name>A0A7C1JVE6_9CHLR</name>
<dbReference type="PANTHER" id="PTHR38436:SF1">
    <property type="entry name" value="ESTER CYCLASE"/>
    <property type="match status" value="1"/>
</dbReference>
<organism evidence="1">
    <name type="scientific">Caldilinea aerophila</name>
    <dbReference type="NCBI Taxonomy" id="133453"/>
    <lineage>
        <taxon>Bacteria</taxon>
        <taxon>Bacillati</taxon>
        <taxon>Chloroflexota</taxon>
        <taxon>Caldilineae</taxon>
        <taxon>Caldilineales</taxon>
        <taxon>Caldilineaceae</taxon>
        <taxon>Caldilinea</taxon>
    </lineage>
</organism>
<protein>
    <submittedName>
        <fullName evidence="1">Ester cyclase</fullName>
    </submittedName>
</protein>
<dbReference type="Gene3D" id="3.10.450.50">
    <property type="match status" value="1"/>
</dbReference>